<feature type="domain" description="FAD/NAD(P)-binding" evidence="11">
    <location>
        <begin position="390"/>
        <end position="658"/>
    </location>
</feature>
<dbReference type="PANTHER" id="PTHR42917">
    <property type="entry name" value="2,4-DIENOYL-COA REDUCTASE"/>
    <property type="match status" value="1"/>
</dbReference>
<keyword evidence="4" id="KW-0285">Flavoprotein</keyword>
<dbReference type="Gene3D" id="3.20.20.70">
    <property type="entry name" value="Aldolase class I"/>
    <property type="match status" value="1"/>
</dbReference>
<dbReference type="Pfam" id="PF07992">
    <property type="entry name" value="Pyr_redox_2"/>
    <property type="match status" value="1"/>
</dbReference>
<protein>
    <submittedName>
        <fullName evidence="12">FAD-dependent oxidoreductase</fullName>
    </submittedName>
</protein>
<reference evidence="12 13" key="1">
    <citation type="submission" date="2023-10" db="EMBL/GenBank/DDBJ databases">
        <title>Development of a sustainable strategy for remediation of hydrocarbon-contaminated territories based on the waste exchange concept.</title>
        <authorList>
            <person name="Krivoruchko A."/>
        </authorList>
    </citation>
    <scope>NUCLEOTIDE SEQUENCE [LARGE SCALE GENOMIC DNA]</scope>
    <source>
        <strain evidence="12 13">IEGM 60</strain>
    </source>
</reference>
<keyword evidence="13" id="KW-1185">Reference proteome</keyword>
<dbReference type="InterPro" id="IPR013785">
    <property type="entry name" value="Aldolase_TIM"/>
</dbReference>
<evidence type="ECO:0000313" key="12">
    <source>
        <dbReference type="EMBL" id="MDV6286772.1"/>
    </source>
</evidence>
<keyword evidence="8" id="KW-0408">Iron</keyword>
<keyword evidence="6" id="KW-0479">Metal-binding</keyword>
<comment type="cofactor">
    <cofactor evidence="2">
        <name>[4Fe-4S] cluster</name>
        <dbReference type="ChEBI" id="CHEBI:49883"/>
    </cofactor>
</comment>
<accession>A0ABU4CU05</accession>
<comment type="cofactor">
    <cofactor evidence="1">
        <name>FMN</name>
        <dbReference type="ChEBI" id="CHEBI:58210"/>
    </cofactor>
</comment>
<dbReference type="SUPFAM" id="SSF51395">
    <property type="entry name" value="FMN-linked oxidoreductases"/>
    <property type="match status" value="1"/>
</dbReference>
<evidence type="ECO:0000256" key="9">
    <source>
        <dbReference type="ARBA" id="ARBA00023014"/>
    </source>
</evidence>
<evidence type="ECO:0000259" key="10">
    <source>
        <dbReference type="Pfam" id="PF00724"/>
    </source>
</evidence>
<dbReference type="Proteomes" id="UP001185737">
    <property type="component" value="Unassembled WGS sequence"/>
</dbReference>
<dbReference type="InterPro" id="IPR001155">
    <property type="entry name" value="OxRdtase_FMN_N"/>
</dbReference>
<dbReference type="PANTHER" id="PTHR42917:SF2">
    <property type="entry name" value="2,4-DIENOYL-COA REDUCTASE [(2E)-ENOYL-COA-PRODUCING]"/>
    <property type="match status" value="1"/>
</dbReference>
<dbReference type="Pfam" id="PF00724">
    <property type="entry name" value="Oxidored_FMN"/>
    <property type="match status" value="1"/>
</dbReference>
<evidence type="ECO:0000313" key="13">
    <source>
        <dbReference type="Proteomes" id="UP001185737"/>
    </source>
</evidence>
<dbReference type="Gene3D" id="3.40.50.720">
    <property type="entry name" value="NAD(P)-binding Rossmann-like Domain"/>
    <property type="match status" value="1"/>
</dbReference>
<feature type="domain" description="NADH:flavin oxidoreductase/NADH oxidase N-terminal" evidence="10">
    <location>
        <begin position="8"/>
        <end position="338"/>
    </location>
</feature>
<evidence type="ECO:0000259" key="11">
    <source>
        <dbReference type="Pfam" id="PF07992"/>
    </source>
</evidence>
<dbReference type="Gene3D" id="3.50.50.60">
    <property type="entry name" value="FAD/NAD(P)-binding domain"/>
    <property type="match status" value="1"/>
</dbReference>
<comment type="caution">
    <text evidence="12">The sequence shown here is derived from an EMBL/GenBank/DDBJ whole genome shotgun (WGS) entry which is preliminary data.</text>
</comment>
<evidence type="ECO:0000256" key="2">
    <source>
        <dbReference type="ARBA" id="ARBA00001966"/>
    </source>
</evidence>
<dbReference type="InterPro" id="IPR036188">
    <property type="entry name" value="FAD/NAD-bd_sf"/>
</dbReference>
<evidence type="ECO:0000256" key="4">
    <source>
        <dbReference type="ARBA" id="ARBA00022630"/>
    </source>
</evidence>
<evidence type="ECO:0000256" key="6">
    <source>
        <dbReference type="ARBA" id="ARBA00022723"/>
    </source>
</evidence>
<evidence type="ECO:0000256" key="8">
    <source>
        <dbReference type="ARBA" id="ARBA00023004"/>
    </source>
</evidence>
<sequence length="707" mass="77970">MDPRHSILFEPITIGPKTIPNRFLQTPHCTSFGTTKPRSQAHHRKVKAEGGWGLIFTEECSIHPEADQFPFVLARLWDDEDVANLSLMCDMVHDEGSLAGIELWYGGVNPLNMESRGVSRAPSQIVSDVYSMAPCLEMDLSDIELVQGFYVDAALRSRDAGFDVICLYGGHEGLLEQFLSPYFNKRTDGYGGSPENRARMWREVIEKVRAAVGSDMAISVRLSADSLRGDEGILLERDVLPFVRACDDIVDLWDVYLGGVDWGDDATPSRFFRSGRALEYVKRIKETTRKPVVAVGRFTDPGAMAQIIKEGVVDIVGAARPTIADPFLPAKIKEGRPEDIRECIGCNICISRFEHGGPPIICTQNATAGEEYRRGWHPEKFDRATNADSDVLILGAGPAGMECARVLGERGMRNVHLVDSEPEMGGHLRWLTKLPGLNEWNRVTDYRMVQLEKLKNVEFIPNTRLSAAEAADYGAGIVIAATGSHWSEAGLGPVTRNGLITSKGPSVFTPEDILKHGREVPGSHVTIIDQDGYHVGAGLADLLSSRGKKVTLLTHLSELAPYTNYTLEANFLRRKLHKQGVKIVTSTVPVSVTDDGVQAHSAYANSDDLQFYPSDAVVLVTQRVSDTSIYRTLQDEIGSVQLLEDGVESVYRIGDCVAPRIIAESVFDGHRLAREIDSPNPAIALPYRRERLVELRLERTRPGALTS</sequence>
<dbReference type="EMBL" id="JAWLKA010000045">
    <property type="protein sequence ID" value="MDV6286772.1"/>
    <property type="molecule type" value="Genomic_DNA"/>
</dbReference>
<dbReference type="RefSeq" id="WP_317571751.1">
    <property type="nucleotide sequence ID" value="NZ_JAWLKA010000045.1"/>
</dbReference>
<keyword evidence="7" id="KW-0560">Oxidoreductase</keyword>
<keyword evidence="5" id="KW-0288">FMN</keyword>
<organism evidence="12 13">
    <name type="scientific">Rhodococcus jostii</name>
    <dbReference type="NCBI Taxonomy" id="132919"/>
    <lineage>
        <taxon>Bacteria</taxon>
        <taxon>Bacillati</taxon>
        <taxon>Actinomycetota</taxon>
        <taxon>Actinomycetes</taxon>
        <taxon>Mycobacteriales</taxon>
        <taxon>Nocardiaceae</taxon>
        <taxon>Rhodococcus</taxon>
    </lineage>
</organism>
<keyword evidence="9" id="KW-0411">Iron-sulfur</keyword>
<dbReference type="InterPro" id="IPR023753">
    <property type="entry name" value="FAD/NAD-binding_dom"/>
</dbReference>
<proteinExistence type="inferred from homology"/>
<comment type="similarity">
    <text evidence="3">In the N-terminal section; belongs to the NADH:flavin oxidoreductase/NADH oxidase family.</text>
</comment>
<dbReference type="PRINTS" id="PR00411">
    <property type="entry name" value="PNDRDTASEI"/>
</dbReference>
<dbReference type="PRINTS" id="PR00368">
    <property type="entry name" value="FADPNR"/>
</dbReference>
<dbReference type="InterPro" id="IPR051793">
    <property type="entry name" value="NADH:flavin_oxidoreductase"/>
</dbReference>
<evidence type="ECO:0000256" key="5">
    <source>
        <dbReference type="ARBA" id="ARBA00022643"/>
    </source>
</evidence>
<gene>
    <name evidence="12" type="ORF">R3Q59_40560</name>
</gene>
<dbReference type="SUPFAM" id="SSF51905">
    <property type="entry name" value="FAD/NAD(P)-binding domain"/>
    <property type="match status" value="1"/>
</dbReference>
<name>A0ABU4CU05_RHOJO</name>
<evidence type="ECO:0000256" key="3">
    <source>
        <dbReference type="ARBA" id="ARBA00011048"/>
    </source>
</evidence>
<evidence type="ECO:0000256" key="7">
    <source>
        <dbReference type="ARBA" id="ARBA00023002"/>
    </source>
</evidence>
<evidence type="ECO:0000256" key="1">
    <source>
        <dbReference type="ARBA" id="ARBA00001917"/>
    </source>
</evidence>